<keyword evidence="2 4" id="KW-0238">DNA-binding</keyword>
<evidence type="ECO:0000259" key="5">
    <source>
        <dbReference type="PROSITE" id="PS50977"/>
    </source>
</evidence>
<dbReference type="EMBL" id="FQWM01000001">
    <property type="protein sequence ID" value="SHG52437.1"/>
    <property type="molecule type" value="Genomic_DNA"/>
</dbReference>
<dbReference type="InterPro" id="IPR009057">
    <property type="entry name" value="Homeodomain-like_sf"/>
</dbReference>
<dbReference type="InterPro" id="IPR036271">
    <property type="entry name" value="Tet_transcr_reg_TetR-rel_C_sf"/>
</dbReference>
<dbReference type="PROSITE" id="PS50977">
    <property type="entry name" value="HTH_TETR_2"/>
    <property type="match status" value="1"/>
</dbReference>
<dbReference type="InterPro" id="IPR050109">
    <property type="entry name" value="HTH-type_TetR-like_transc_reg"/>
</dbReference>
<evidence type="ECO:0000256" key="4">
    <source>
        <dbReference type="PROSITE-ProRule" id="PRU00335"/>
    </source>
</evidence>
<sequence>MTAETKTTHHHGNLKEALVRAGIDLLEEDGLDGLTLRKCAARAGVSHAAPAHHFDGLSGLKVAIATEGFRIFSNYLESAAKGIDAPIDRLRAVCRGYLTFGLTHPGLLSVIFGSGLAAQKPDNREGDYAYNILRSVCAPFIPEGQNPQIIEIQVWSLIHGFTLLYLSGEFGCPPPPIEDGPFDQIIALLDRVGTLGA</sequence>
<evidence type="ECO:0000313" key="6">
    <source>
        <dbReference type="EMBL" id="SHG52437.1"/>
    </source>
</evidence>
<evidence type="ECO:0000313" key="7">
    <source>
        <dbReference type="Proteomes" id="UP000184211"/>
    </source>
</evidence>
<feature type="DNA-binding region" description="H-T-H motif" evidence="4">
    <location>
        <begin position="35"/>
        <end position="54"/>
    </location>
</feature>
<dbReference type="STRING" id="870908.SAMN04488044_0980"/>
<dbReference type="PANTHER" id="PTHR30055">
    <property type="entry name" value="HTH-TYPE TRANSCRIPTIONAL REGULATOR RUTR"/>
    <property type="match status" value="1"/>
</dbReference>
<dbReference type="Pfam" id="PF13305">
    <property type="entry name" value="TetR_C_33"/>
    <property type="match status" value="1"/>
</dbReference>
<dbReference type="GO" id="GO:0003700">
    <property type="term" value="F:DNA-binding transcription factor activity"/>
    <property type="evidence" value="ECO:0007669"/>
    <property type="project" value="TreeGrafter"/>
</dbReference>
<gene>
    <name evidence="6" type="ORF">SAMN04488044_0980</name>
</gene>
<dbReference type="AlphaFoldDB" id="A0A1M5KI43"/>
<dbReference type="RefSeq" id="WP_072791208.1">
    <property type="nucleotide sequence ID" value="NZ_FQWM01000001.1"/>
</dbReference>
<keyword evidence="3" id="KW-0804">Transcription</keyword>
<organism evidence="6 7">
    <name type="scientific">Cognatishimia maritima</name>
    <dbReference type="NCBI Taxonomy" id="870908"/>
    <lineage>
        <taxon>Bacteria</taxon>
        <taxon>Pseudomonadati</taxon>
        <taxon>Pseudomonadota</taxon>
        <taxon>Alphaproteobacteria</taxon>
        <taxon>Rhodobacterales</taxon>
        <taxon>Paracoccaceae</taxon>
        <taxon>Cognatishimia</taxon>
    </lineage>
</organism>
<keyword evidence="7" id="KW-1185">Reference proteome</keyword>
<dbReference type="Proteomes" id="UP000184211">
    <property type="component" value="Unassembled WGS sequence"/>
</dbReference>
<dbReference type="OrthoDB" id="7056813at2"/>
<dbReference type="GO" id="GO:0000976">
    <property type="term" value="F:transcription cis-regulatory region binding"/>
    <property type="evidence" value="ECO:0007669"/>
    <property type="project" value="TreeGrafter"/>
</dbReference>
<evidence type="ECO:0000256" key="1">
    <source>
        <dbReference type="ARBA" id="ARBA00023015"/>
    </source>
</evidence>
<dbReference type="InterPro" id="IPR025996">
    <property type="entry name" value="MT1864/Rv1816-like_C"/>
</dbReference>
<proteinExistence type="predicted"/>
<dbReference type="SUPFAM" id="SSF48498">
    <property type="entry name" value="Tetracyclin repressor-like, C-terminal domain"/>
    <property type="match status" value="1"/>
</dbReference>
<feature type="domain" description="HTH tetR-type" evidence="5">
    <location>
        <begin position="12"/>
        <end position="72"/>
    </location>
</feature>
<keyword evidence="1" id="KW-0805">Transcription regulation</keyword>
<protein>
    <submittedName>
        <fullName evidence="6">Transcriptional regulator, TetR family</fullName>
    </submittedName>
</protein>
<accession>A0A1M5KI43</accession>
<dbReference type="PANTHER" id="PTHR30055:SF220">
    <property type="entry name" value="TETR-FAMILY REGULATORY PROTEIN"/>
    <property type="match status" value="1"/>
</dbReference>
<reference evidence="7" key="1">
    <citation type="submission" date="2016-11" db="EMBL/GenBank/DDBJ databases">
        <authorList>
            <person name="Varghese N."/>
            <person name="Submissions S."/>
        </authorList>
    </citation>
    <scope>NUCLEOTIDE SEQUENCE [LARGE SCALE GENOMIC DNA]</scope>
    <source>
        <strain evidence="7">DSM 28223</strain>
    </source>
</reference>
<name>A0A1M5KI43_9RHOB</name>
<dbReference type="SUPFAM" id="SSF46689">
    <property type="entry name" value="Homeodomain-like"/>
    <property type="match status" value="1"/>
</dbReference>
<evidence type="ECO:0000256" key="2">
    <source>
        <dbReference type="ARBA" id="ARBA00023125"/>
    </source>
</evidence>
<dbReference type="Gene3D" id="1.10.357.10">
    <property type="entry name" value="Tetracycline Repressor, domain 2"/>
    <property type="match status" value="1"/>
</dbReference>
<evidence type="ECO:0000256" key="3">
    <source>
        <dbReference type="ARBA" id="ARBA00023163"/>
    </source>
</evidence>
<dbReference type="InterPro" id="IPR001647">
    <property type="entry name" value="HTH_TetR"/>
</dbReference>